<evidence type="ECO:0000313" key="3">
    <source>
        <dbReference type="Proteomes" id="UP000629468"/>
    </source>
</evidence>
<name>A0A8H7KK72_AGABI</name>
<gene>
    <name evidence="2" type="ORF">Agabi119p4_2542</name>
</gene>
<dbReference type="EMBL" id="JABXXO010000003">
    <property type="protein sequence ID" value="KAF7783166.1"/>
    <property type="molecule type" value="Genomic_DNA"/>
</dbReference>
<evidence type="ECO:0000256" key="1">
    <source>
        <dbReference type="SAM" id="MobiDB-lite"/>
    </source>
</evidence>
<dbReference type="AlphaFoldDB" id="A0A8H7KK72"/>
<dbReference type="Proteomes" id="UP000629468">
    <property type="component" value="Unassembled WGS sequence"/>
</dbReference>
<feature type="region of interest" description="Disordered" evidence="1">
    <location>
        <begin position="1"/>
        <end position="33"/>
    </location>
</feature>
<sequence>MTSSAKANGKAKHTTKDQHLFTSASAAGNRLGLPPVKLGEEMLQPEPERDWPEWSQVVGITGARARLIVDDWEGQRSKWTVRTTRE</sequence>
<comment type="caution">
    <text evidence="2">The sequence shown here is derived from an EMBL/GenBank/DDBJ whole genome shotgun (WGS) entry which is preliminary data.</text>
</comment>
<accession>A0A8H7KK72</accession>
<proteinExistence type="predicted"/>
<evidence type="ECO:0000313" key="2">
    <source>
        <dbReference type="EMBL" id="KAF7783166.1"/>
    </source>
</evidence>
<organism evidence="2 3">
    <name type="scientific">Agaricus bisporus var. burnettii</name>
    <dbReference type="NCBI Taxonomy" id="192524"/>
    <lineage>
        <taxon>Eukaryota</taxon>
        <taxon>Fungi</taxon>
        <taxon>Dikarya</taxon>
        <taxon>Basidiomycota</taxon>
        <taxon>Agaricomycotina</taxon>
        <taxon>Agaricomycetes</taxon>
        <taxon>Agaricomycetidae</taxon>
        <taxon>Agaricales</taxon>
        <taxon>Agaricineae</taxon>
        <taxon>Agaricaceae</taxon>
        <taxon>Agaricus</taxon>
    </lineage>
</organism>
<reference evidence="2 3" key="1">
    <citation type="journal article" name="Sci. Rep.">
        <title>Telomere-to-telomere assembled and centromere annotated genomes of the two main subspecies of the button mushroom Agaricus bisporus reveal especially polymorphic chromosome ends.</title>
        <authorList>
            <person name="Sonnenberg A.S.M."/>
            <person name="Sedaghat-Telgerd N."/>
            <person name="Lavrijssen B."/>
            <person name="Ohm R.A."/>
            <person name="Hendrickx P.M."/>
            <person name="Scholtmeijer K."/>
            <person name="Baars J.J.P."/>
            <person name="van Peer A."/>
        </authorList>
    </citation>
    <scope>NUCLEOTIDE SEQUENCE [LARGE SCALE GENOMIC DNA]</scope>
    <source>
        <strain evidence="2 3">H119_p4</strain>
    </source>
</reference>
<protein>
    <submittedName>
        <fullName evidence="2">Uncharacterized protein</fullName>
    </submittedName>
</protein>